<keyword evidence="3" id="KW-0378">Hydrolase</keyword>
<keyword evidence="4" id="KW-1185">Reference proteome</keyword>
<dbReference type="InterPro" id="IPR027417">
    <property type="entry name" value="P-loop_NTPase"/>
</dbReference>
<dbReference type="OrthoDB" id="1093370at2"/>
<evidence type="ECO:0000259" key="1">
    <source>
        <dbReference type="Pfam" id="PF13175"/>
    </source>
</evidence>
<dbReference type="Proteomes" id="UP000244910">
    <property type="component" value="Chromosome"/>
</dbReference>
<protein>
    <submittedName>
        <fullName evidence="3">ATP-dependent endonuclease</fullName>
    </submittedName>
</protein>
<proteinExistence type="predicted"/>
<dbReference type="InterPro" id="IPR051396">
    <property type="entry name" value="Bact_Antivir_Def_Nuclease"/>
</dbReference>
<gene>
    <name evidence="3" type="ORF">B9W14_10385</name>
</gene>
<dbReference type="GO" id="GO:0004519">
    <property type="term" value="F:endonuclease activity"/>
    <property type="evidence" value="ECO:0007669"/>
    <property type="project" value="UniProtKB-KW"/>
</dbReference>
<evidence type="ECO:0000313" key="3">
    <source>
        <dbReference type="EMBL" id="AWI04886.1"/>
    </source>
</evidence>
<dbReference type="InterPro" id="IPR041685">
    <property type="entry name" value="AAA_GajA/Old/RecF-like"/>
</dbReference>
<dbReference type="Pfam" id="PF13175">
    <property type="entry name" value="AAA_15"/>
    <property type="match status" value="1"/>
</dbReference>
<evidence type="ECO:0000313" key="4">
    <source>
        <dbReference type="Proteomes" id="UP000244910"/>
    </source>
</evidence>
<organism evidence="3 4">
    <name type="scientific">Clostridium drakei</name>
    <dbReference type="NCBI Taxonomy" id="332101"/>
    <lineage>
        <taxon>Bacteria</taxon>
        <taxon>Bacillati</taxon>
        <taxon>Bacillota</taxon>
        <taxon>Clostridia</taxon>
        <taxon>Eubacteriales</taxon>
        <taxon>Clostridiaceae</taxon>
        <taxon>Clostridium</taxon>
    </lineage>
</organism>
<dbReference type="RefSeq" id="WP_032075955.1">
    <property type="nucleotide sequence ID" value="NZ_CP020953.1"/>
</dbReference>
<evidence type="ECO:0000259" key="2">
    <source>
        <dbReference type="Pfam" id="PF20469"/>
    </source>
</evidence>
<dbReference type="AlphaFoldDB" id="A0A2U8DQ21"/>
<keyword evidence="3" id="KW-0540">Nuclease</keyword>
<feature type="domain" description="Endonuclease GajA/Old nuclease/RecF-like AAA" evidence="1">
    <location>
        <begin position="1"/>
        <end position="437"/>
    </location>
</feature>
<dbReference type="SUPFAM" id="SSF52540">
    <property type="entry name" value="P-loop containing nucleoside triphosphate hydrolases"/>
    <property type="match status" value="1"/>
</dbReference>
<accession>A0A2U8DQ21</accession>
<dbReference type="PANTHER" id="PTHR43581:SF2">
    <property type="entry name" value="EXCINUCLEASE ATPASE SUBUNIT"/>
    <property type="match status" value="1"/>
</dbReference>
<sequence length="736" mass="84559">MKIAFVDIQNFRKLKQCHIDFSKETTLFVGANNSGKTSAMDALGKFLANRSFVFNDITLSNHEAINSIGIEWGKKEALPPDTIVLWENIVPRLDIWLNVENNELQYVAHIIPTLDWKEGILGVRFILQPKDISKLFEEYREAYFSARTTESKNITNRLVLWPKNLCDFIEKRFGSIFVLKAYILDPSKINNNVPQNTDFQMECFEQNPLNGLIRIDMVGAQRGFTDPVSEENGEKTIHSGSLSTQLREYYDKHLDPEKSPTTEDFEVLQAIDSAKTVFNQNLKSKFKTAIEELEELGYPGVNDPQITIETKVNATETLNHDSAVKYSLGSDYDNDLKLPEKYNGLGYQNLVSMVFLLMRFRDDWMQVGKAKKMHRLQENKIPPLHLVLLEEPEAHLHVQVQQVFIKKAYNVLRNNSFLKTHQDFSTQLVISSHSSNITHEMNFSDLRYFKRLQATKNCKVPTSEVVNLTDVFGQDNRTNRFVTRYLKSTHCDLFFADALILVEGSAESMLIPHFIKKKYQELNQRYISILEINGRHSHRLKPLIEKLCLLTLVITDLDPADGDGYHKAQCPERNKKLISGNYAITSWLLNEKSLDSLLDLPADKKMVNFKYPHNYSIGIAYQTPQKILFDSKEVEALSSTFEDSLIYANLELFKNHNGDGIFQIANSVISNSKTFDELHLELYSKLREASSDKAGFALDLIYSIEPEELNVPPYIDDGLDWLQKQLRHGVDNYKEV</sequence>
<dbReference type="InterPro" id="IPR034139">
    <property type="entry name" value="TOPRIM_OLD"/>
</dbReference>
<reference evidence="4" key="1">
    <citation type="submission" date="2017-04" db="EMBL/GenBank/DDBJ databases">
        <authorList>
            <person name="Song Y."/>
            <person name="Cho B.-K."/>
        </authorList>
    </citation>
    <scope>NUCLEOTIDE SEQUENCE [LARGE SCALE GENOMIC DNA]</scope>
    <source>
        <strain evidence="4">SL1</strain>
    </source>
</reference>
<keyword evidence="3" id="KW-0255">Endonuclease</keyword>
<dbReference type="PANTHER" id="PTHR43581">
    <property type="entry name" value="ATP/GTP PHOSPHATASE"/>
    <property type="match status" value="1"/>
</dbReference>
<dbReference type="KEGG" id="cdrk:B9W14_10385"/>
<dbReference type="Gene3D" id="3.40.50.300">
    <property type="entry name" value="P-loop containing nucleotide triphosphate hydrolases"/>
    <property type="match status" value="1"/>
</dbReference>
<feature type="domain" description="OLD protein-like TOPRIM" evidence="2">
    <location>
        <begin position="494"/>
        <end position="558"/>
    </location>
</feature>
<dbReference type="Pfam" id="PF20469">
    <property type="entry name" value="OLD-like_TOPRIM"/>
    <property type="match status" value="1"/>
</dbReference>
<name>A0A2U8DQ21_9CLOT</name>
<dbReference type="EMBL" id="CP020953">
    <property type="protein sequence ID" value="AWI04886.1"/>
    <property type="molecule type" value="Genomic_DNA"/>
</dbReference>
<dbReference type="CDD" id="cd01026">
    <property type="entry name" value="TOPRIM_OLD"/>
    <property type="match status" value="1"/>
</dbReference>